<dbReference type="AlphaFoldDB" id="A0A165DP17"/>
<name>A0A165DP17_9APHY</name>
<dbReference type="InterPro" id="IPR011333">
    <property type="entry name" value="SKP1/BTB/POZ_sf"/>
</dbReference>
<dbReference type="EMBL" id="KV427631">
    <property type="protein sequence ID" value="KZT05307.1"/>
    <property type="molecule type" value="Genomic_DNA"/>
</dbReference>
<dbReference type="InParanoid" id="A0A165DP17"/>
<accession>A0A165DP17</accession>
<dbReference type="Gene3D" id="3.30.710.10">
    <property type="entry name" value="Potassium Channel Kv1.1, Chain A"/>
    <property type="match status" value="1"/>
</dbReference>
<gene>
    <name evidence="1" type="ORF">LAESUDRAFT_681702</name>
</gene>
<proteinExistence type="predicted"/>
<keyword evidence="2" id="KW-1185">Reference proteome</keyword>
<dbReference type="RefSeq" id="XP_040763047.1">
    <property type="nucleotide sequence ID" value="XM_040905772.1"/>
</dbReference>
<dbReference type="GeneID" id="63822802"/>
<evidence type="ECO:0000313" key="1">
    <source>
        <dbReference type="EMBL" id="KZT05307.1"/>
    </source>
</evidence>
<protein>
    <recommendedName>
        <fullName evidence="3">BTB domain-containing protein</fullName>
    </recommendedName>
</protein>
<dbReference type="STRING" id="1314785.A0A165DP17"/>
<organism evidence="1 2">
    <name type="scientific">Laetiporus sulphureus 93-53</name>
    <dbReference type="NCBI Taxonomy" id="1314785"/>
    <lineage>
        <taxon>Eukaryota</taxon>
        <taxon>Fungi</taxon>
        <taxon>Dikarya</taxon>
        <taxon>Basidiomycota</taxon>
        <taxon>Agaricomycotina</taxon>
        <taxon>Agaricomycetes</taxon>
        <taxon>Polyporales</taxon>
        <taxon>Laetiporus</taxon>
    </lineage>
</organism>
<dbReference type="OrthoDB" id="3184970at2759"/>
<evidence type="ECO:0008006" key="3">
    <source>
        <dbReference type="Google" id="ProtNLM"/>
    </source>
</evidence>
<reference evidence="1 2" key="1">
    <citation type="journal article" date="2016" name="Mol. Biol. Evol.">
        <title>Comparative Genomics of Early-Diverging Mushroom-Forming Fungi Provides Insights into the Origins of Lignocellulose Decay Capabilities.</title>
        <authorList>
            <person name="Nagy L.G."/>
            <person name="Riley R."/>
            <person name="Tritt A."/>
            <person name="Adam C."/>
            <person name="Daum C."/>
            <person name="Floudas D."/>
            <person name="Sun H."/>
            <person name="Yadav J.S."/>
            <person name="Pangilinan J."/>
            <person name="Larsson K.H."/>
            <person name="Matsuura K."/>
            <person name="Barry K."/>
            <person name="Labutti K."/>
            <person name="Kuo R."/>
            <person name="Ohm R.A."/>
            <person name="Bhattacharya S.S."/>
            <person name="Shirouzu T."/>
            <person name="Yoshinaga Y."/>
            <person name="Martin F.M."/>
            <person name="Grigoriev I.V."/>
            <person name="Hibbett D.S."/>
        </authorList>
    </citation>
    <scope>NUCLEOTIDE SEQUENCE [LARGE SCALE GENOMIC DNA]</scope>
    <source>
        <strain evidence="1 2">93-53</strain>
    </source>
</reference>
<sequence length="268" mass="30391">MFDNDTTLDDPKVSERFNASDSDITAISSDGILFKVHRRNLEMHSEGFISQRDENVITAAEKASVLELLFQYMYRQPQPNLAMVPFFDLALLAEAVEKYHVFSAQEVCKAHMRANISAEPIIVLSYATRYGYHDLCDEAAPRTVGMTNEIALKVLGTRSFARWALYKDGWMKALRDAQSRTGRVLHKGGREACEEWWPFQAKILSALGCDPENLQEVTGIFRRHVKMLKECSHCRTRAEQWQTSMEAAVLRIPTFTEAQALLTIGNAP</sequence>
<evidence type="ECO:0000313" key="2">
    <source>
        <dbReference type="Proteomes" id="UP000076871"/>
    </source>
</evidence>
<dbReference type="Proteomes" id="UP000076871">
    <property type="component" value="Unassembled WGS sequence"/>
</dbReference>